<dbReference type="InterPro" id="IPR007143">
    <property type="entry name" value="Vps28"/>
</dbReference>
<dbReference type="SUPFAM" id="SSF140111">
    <property type="entry name" value="Endosomal sorting complex assembly domain"/>
    <property type="match status" value="1"/>
</dbReference>
<dbReference type="RefSeq" id="XP_068368059.1">
    <property type="nucleotide sequence ID" value="XM_068514501.1"/>
</dbReference>
<dbReference type="GeneID" id="94849205"/>
<evidence type="ECO:0000313" key="5">
    <source>
        <dbReference type="EMBL" id="OHT14923.1"/>
    </source>
</evidence>
<dbReference type="GO" id="GO:0032509">
    <property type="term" value="P:endosome transport via multivesicular body sorting pathway"/>
    <property type="evidence" value="ECO:0007669"/>
    <property type="project" value="InterPro"/>
</dbReference>
<evidence type="ECO:0000256" key="2">
    <source>
        <dbReference type="ARBA" id="ARBA00022448"/>
    </source>
</evidence>
<dbReference type="OrthoDB" id="10532488at2759"/>
<keyword evidence="3" id="KW-0967">Endosome</keyword>
<comment type="subcellular location">
    <subcellularLocation>
        <location evidence="1">Endosome</location>
    </subcellularLocation>
</comment>
<gene>
    <name evidence="5" type="ORF">TRFO_42831</name>
</gene>
<dbReference type="Proteomes" id="UP000179807">
    <property type="component" value="Unassembled WGS sequence"/>
</dbReference>
<dbReference type="GO" id="GO:0015031">
    <property type="term" value="P:protein transport"/>
    <property type="evidence" value="ECO:0007669"/>
    <property type="project" value="UniProtKB-KW"/>
</dbReference>
<dbReference type="InterPro" id="IPR037202">
    <property type="entry name" value="ESCRT_assembly_dom"/>
</dbReference>
<organism evidence="5 6">
    <name type="scientific">Tritrichomonas foetus</name>
    <dbReference type="NCBI Taxonomy" id="1144522"/>
    <lineage>
        <taxon>Eukaryota</taxon>
        <taxon>Metamonada</taxon>
        <taxon>Parabasalia</taxon>
        <taxon>Tritrichomonadida</taxon>
        <taxon>Tritrichomonadidae</taxon>
        <taxon>Tritrichomonas</taxon>
    </lineage>
</organism>
<evidence type="ECO:0000256" key="4">
    <source>
        <dbReference type="ARBA" id="ARBA00022927"/>
    </source>
</evidence>
<evidence type="ECO:0000256" key="1">
    <source>
        <dbReference type="ARBA" id="ARBA00004177"/>
    </source>
</evidence>
<dbReference type="VEuPathDB" id="TrichDB:TRFO_42831"/>
<dbReference type="Pfam" id="PF03997">
    <property type="entry name" value="VPS28"/>
    <property type="match status" value="1"/>
</dbReference>
<dbReference type="AlphaFoldDB" id="A0A1J4KUH7"/>
<keyword evidence="6" id="KW-1185">Reference proteome</keyword>
<dbReference type="EMBL" id="MLAK01000301">
    <property type="protein sequence ID" value="OHT14923.1"/>
    <property type="molecule type" value="Genomic_DNA"/>
</dbReference>
<proteinExistence type="predicted"/>
<comment type="caution">
    <text evidence="5">The sequence shown here is derived from an EMBL/GenBank/DDBJ whole genome shotgun (WGS) entry which is preliminary data.</text>
</comment>
<protein>
    <submittedName>
        <fullName evidence="5">Uncharacterized protein</fullName>
    </submittedName>
</protein>
<keyword evidence="4" id="KW-0653">Protein transport</keyword>
<reference evidence="5" key="1">
    <citation type="submission" date="2016-10" db="EMBL/GenBank/DDBJ databases">
        <authorList>
            <person name="Benchimol M."/>
            <person name="Almeida L.G."/>
            <person name="Vasconcelos A.T."/>
            <person name="Perreira-Neves A."/>
            <person name="Rosa I.A."/>
            <person name="Tasca T."/>
            <person name="Bogo M.R."/>
            <person name="de Souza W."/>
        </authorList>
    </citation>
    <scope>NUCLEOTIDE SEQUENCE [LARGE SCALE GENOMIC DNA]</scope>
    <source>
        <strain evidence="5">K</strain>
    </source>
</reference>
<evidence type="ECO:0000256" key="3">
    <source>
        <dbReference type="ARBA" id="ARBA00022753"/>
    </source>
</evidence>
<keyword evidence="2" id="KW-0813">Transport</keyword>
<sequence>MAFNQTYIQTPQPINYPGGNYQTQAMYQNYQQPYNYQHPMPQQIGSPVRQHSAYFTRFPIPSEDESKYGNLFALLTTIDEIESEFCDGNLDEKLHQELLQSYKNQFLKLNGVLKLSRNDIEQFCNCAQLNCSYALSTLFSSVVSPLSQSDDKERLRVAMEIGEQFTTLLDFCTMGSIGAGMIYETVSKIRSLLMLINIYTIDEVKQYTDKWADTLSRMKPDAIVPQSILDDIKTDYPAWKDAVNNACRQ</sequence>
<evidence type="ECO:0000313" key="6">
    <source>
        <dbReference type="Proteomes" id="UP000179807"/>
    </source>
</evidence>
<name>A0A1J4KUH7_9EUKA</name>
<accession>A0A1J4KUH7</accession>
<dbReference type="GO" id="GO:0000813">
    <property type="term" value="C:ESCRT I complex"/>
    <property type="evidence" value="ECO:0007669"/>
    <property type="project" value="InterPro"/>
</dbReference>